<accession>A0A090YWI0</accession>
<dbReference type="PATRIC" id="fig|1405.8.peg.3733"/>
<protein>
    <submittedName>
        <fullName evidence="2">DUF2777 domain-containing protein</fullName>
    </submittedName>
</protein>
<reference evidence="1 3" key="1">
    <citation type="submission" date="2014-04" db="EMBL/GenBank/DDBJ databases">
        <authorList>
            <person name="Bishop-Lilly K.A."/>
            <person name="Broomall S.M."/>
            <person name="Chain P.S."/>
            <person name="Chertkov O."/>
            <person name="Coyne S.R."/>
            <person name="Daligault H.E."/>
            <person name="Davenport K.W."/>
            <person name="Erkkila T."/>
            <person name="Frey K.G."/>
            <person name="Gibbons H.S."/>
            <person name="Gu W."/>
            <person name="Jaissle J."/>
            <person name="Johnson S.L."/>
            <person name="Koroleva G.I."/>
            <person name="Ladner J.T."/>
            <person name="Lo C.-C."/>
            <person name="Minogue T.D."/>
            <person name="Munk C."/>
            <person name="Palacios G.F."/>
            <person name="Redden C.L."/>
            <person name="Rosenzweig C.N."/>
            <person name="Scholz M.B."/>
            <person name="Teshima H."/>
            <person name="Xu Y."/>
        </authorList>
    </citation>
    <scope>NUCLEOTIDE SEQUENCE [LARGE SCALE GENOMIC DNA]</scope>
    <source>
        <strain evidence="1 3">BHP</strain>
    </source>
</reference>
<proteinExistence type="predicted"/>
<comment type="caution">
    <text evidence="1">The sequence shown here is derived from an EMBL/GenBank/DDBJ whole genome shotgun (WGS) entry which is preliminary data.</text>
</comment>
<dbReference type="Proteomes" id="UP000264294">
    <property type="component" value="Unassembled WGS sequence"/>
</dbReference>
<dbReference type="InterPro" id="IPR024488">
    <property type="entry name" value="DUF2777"/>
</dbReference>
<dbReference type="EMBL" id="JMQC01000008">
    <property type="protein sequence ID" value="KFN03259.1"/>
    <property type="molecule type" value="Genomic_DNA"/>
</dbReference>
<dbReference type="AlphaFoldDB" id="A0A090YWI0"/>
<dbReference type="RefSeq" id="WP_042982434.1">
    <property type="nucleotide sequence ID" value="NZ_JMQC01000008.1"/>
</dbReference>
<gene>
    <name evidence="2" type="ORF">D0U04_21130</name>
    <name evidence="1" type="ORF">DJ93_3628</name>
</gene>
<evidence type="ECO:0000313" key="3">
    <source>
        <dbReference type="Proteomes" id="UP000029389"/>
    </source>
</evidence>
<dbReference type="Pfam" id="PF10949">
    <property type="entry name" value="DUF2777"/>
    <property type="match status" value="1"/>
</dbReference>
<dbReference type="Proteomes" id="UP000029389">
    <property type="component" value="Unassembled WGS sequence"/>
</dbReference>
<dbReference type="EMBL" id="QVOD01000032">
    <property type="protein sequence ID" value="RFT64868.1"/>
    <property type="molecule type" value="Genomic_DNA"/>
</dbReference>
<evidence type="ECO:0000313" key="4">
    <source>
        <dbReference type="Proteomes" id="UP000264294"/>
    </source>
</evidence>
<evidence type="ECO:0000313" key="2">
    <source>
        <dbReference type="EMBL" id="RFT64868.1"/>
    </source>
</evidence>
<name>A0A090YWI0_9BACI</name>
<evidence type="ECO:0000313" key="1">
    <source>
        <dbReference type="EMBL" id="KFN03259.1"/>
    </source>
</evidence>
<reference evidence="2 4" key="2">
    <citation type="submission" date="2018-08" db="EMBL/GenBank/DDBJ databases">
        <title>Bacillus clarus sp. nov. strain PS00077A.</title>
        <authorList>
            <person name="Mendez Acevedo M."/>
            <person name="Carroll L."/>
            <person name="Mukherjee M."/>
            <person name="Wiedmann M."/>
            <person name="Kovac J."/>
        </authorList>
    </citation>
    <scope>NUCLEOTIDE SEQUENCE [LARGE SCALE GENOMIC DNA]</scope>
    <source>
        <strain evidence="2 4">PS00077A</strain>
    </source>
</reference>
<keyword evidence="4" id="KW-1185">Reference proteome</keyword>
<organism evidence="1 3">
    <name type="scientific">Bacillus clarus</name>
    <dbReference type="NCBI Taxonomy" id="2338372"/>
    <lineage>
        <taxon>Bacteria</taxon>
        <taxon>Bacillati</taxon>
        <taxon>Bacillota</taxon>
        <taxon>Bacilli</taxon>
        <taxon>Bacillales</taxon>
        <taxon>Bacillaceae</taxon>
        <taxon>Bacillus</taxon>
        <taxon>Bacillus cereus group</taxon>
    </lineage>
</organism>
<sequence length="184" mass="22015">MIQRKHILYNQPRSHTIGNVEYINNEWVFFDDENDEAFLLEDIIEDGFEILYNNNWLPARFYEQDVLQIANEQHPLQNGEMIRIRKKLLLSYHEWLEELPDSVFVLLTESLQSLNYSLYDCMYCHNYLSFQAKEEPCEGVNILLFDNEEMICTLQHHFVRYSSSNKNILRFTKVNGEELHIDAT</sequence>